<dbReference type="InterPro" id="IPR003593">
    <property type="entry name" value="AAA+_ATPase"/>
</dbReference>
<dbReference type="PANTHER" id="PTHR43152">
    <property type="entry name" value="UVRABC SYSTEM PROTEIN A"/>
    <property type="match status" value="1"/>
</dbReference>
<evidence type="ECO:0000256" key="3">
    <source>
        <dbReference type="ARBA" id="ARBA00022723"/>
    </source>
</evidence>
<dbReference type="InterPro" id="IPR003439">
    <property type="entry name" value="ABC_transporter-like_ATP-bd"/>
</dbReference>
<keyword evidence="6" id="KW-0227">DNA damage</keyword>
<evidence type="ECO:0000256" key="14">
    <source>
        <dbReference type="ARBA" id="ARBA00038000"/>
    </source>
</evidence>
<keyword evidence="7" id="KW-0228">DNA excision</keyword>
<dbReference type="SUPFAM" id="SSF52540">
    <property type="entry name" value="P-loop containing nucleoside triphosphate hydrolases"/>
    <property type="match status" value="2"/>
</dbReference>
<proteinExistence type="inferred from homology"/>
<evidence type="ECO:0000313" key="19">
    <source>
        <dbReference type="Proteomes" id="UP000306509"/>
    </source>
</evidence>
<evidence type="ECO:0000259" key="17">
    <source>
        <dbReference type="PROSITE" id="PS50893"/>
    </source>
</evidence>
<evidence type="ECO:0000256" key="6">
    <source>
        <dbReference type="ARBA" id="ARBA00022763"/>
    </source>
</evidence>
<dbReference type="Pfam" id="PF17755">
    <property type="entry name" value="UvrA_DNA-bind"/>
    <property type="match status" value="1"/>
</dbReference>
<dbReference type="GO" id="GO:0008270">
    <property type="term" value="F:zinc ion binding"/>
    <property type="evidence" value="ECO:0007669"/>
    <property type="project" value="UniProtKB-KW"/>
</dbReference>
<dbReference type="Gene3D" id="1.10.8.280">
    <property type="entry name" value="ABC transporter ATPase domain-like"/>
    <property type="match status" value="1"/>
</dbReference>
<dbReference type="PROSITE" id="PS50893">
    <property type="entry name" value="ABC_TRANSPORTER_2"/>
    <property type="match status" value="2"/>
</dbReference>
<accession>A0A4V6HS48</accession>
<dbReference type="EMBL" id="QGQD01000036">
    <property type="protein sequence ID" value="TLD01568.1"/>
    <property type="molecule type" value="Genomic_DNA"/>
</dbReference>
<dbReference type="Gene3D" id="1.20.1580.10">
    <property type="entry name" value="ABC transporter ATPase like domain"/>
    <property type="match status" value="2"/>
</dbReference>
<evidence type="ECO:0000256" key="15">
    <source>
        <dbReference type="ARBA" id="ARBA00039316"/>
    </source>
</evidence>
<evidence type="ECO:0000256" key="7">
    <source>
        <dbReference type="ARBA" id="ARBA00022769"/>
    </source>
</evidence>
<organism evidence="18 19">
    <name type="scientific">Robinsoniella peoriensis</name>
    <dbReference type="NCBI Taxonomy" id="180332"/>
    <lineage>
        <taxon>Bacteria</taxon>
        <taxon>Bacillati</taxon>
        <taxon>Bacillota</taxon>
        <taxon>Clostridia</taxon>
        <taxon>Lachnospirales</taxon>
        <taxon>Lachnospiraceae</taxon>
        <taxon>Robinsoniella</taxon>
    </lineage>
</organism>
<comment type="caution">
    <text evidence="18">The sequence shown here is derived from an EMBL/GenBank/DDBJ whole genome shotgun (WGS) entry which is preliminary data.</text>
</comment>
<evidence type="ECO:0000256" key="8">
    <source>
        <dbReference type="ARBA" id="ARBA00022771"/>
    </source>
</evidence>
<dbReference type="GO" id="GO:0004518">
    <property type="term" value="F:nuclease activity"/>
    <property type="evidence" value="ECO:0007669"/>
    <property type="project" value="UniProtKB-KW"/>
</dbReference>
<evidence type="ECO:0000256" key="4">
    <source>
        <dbReference type="ARBA" id="ARBA00022737"/>
    </source>
</evidence>
<keyword evidence="3" id="KW-0479">Metal-binding</keyword>
<dbReference type="GO" id="GO:0009380">
    <property type="term" value="C:excinuclease repair complex"/>
    <property type="evidence" value="ECO:0007669"/>
    <property type="project" value="InterPro"/>
</dbReference>
<keyword evidence="12" id="KW-0238">DNA-binding</keyword>
<keyword evidence="11" id="KW-0267">Excision nuclease</keyword>
<evidence type="ECO:0000256" key="12">
    <source>
        <dbReference type="ARBA" id="ARBA00023125"/>
    </source>
</evidence>
<reference evidence="18 19" key="1">
    <citation type="journal article" date="2019" name="Anaerobe">
        <title>Detection of Robinsoniella peoriensis in multiple bone samples of a trauma patient.</title>
        <authorList>
            <person name="Schrottner P."/>
            <person name="Hartwich K."/>
            <person name="Bunk B."/>
            <person name="Schober I."/>
            <person name="Helbig S."/>
            <person name="Rudolph W.W."/>
            <person name="Gunzer F."/>
        </authorList>
    </citation>
    <scope>NUCLEOTIDE SEQUENCE [LARGE SCALE GENOMIC DNA]</scope>
    <source>
        <strain evidence="18 19">DSM 106044</strain>
    </source>
</reference>
<comment type="similarity">
    <text evidence="14">Belongs to the ABC transporter superfamily. UvrA family.</text>
</comment>
<feature type="domain" description="ABC transporter" evidence="17">
    <location>
        <begin position="531"/>
        <end position="861"/>
    </location>
</feature>
<dbReference type="STRING" id="180332.GCA_000797495_04738"/>
<evidence type="ECO:0000256" key="16">
    <source>
        <dbReference type="ARBA" id="ARBA00042156"/>
    </source>
</evidence>
<dbReference type="NCBIfam" id="TIGR00630">
    <property type="entry name" value="uvra"/>
    <property type="match status" value="1"/>
</dbReference>
<dbReference type="Proteomes" id="UP000306509">
    <property type="component" value="Unassembled WGS sequence"/>
</dbReference>
<evidence type="ECO:0000256" key="1">
    <source>
        <dbReference type="ARBA" id="ARBA00004496"/>
    </source>
</evidence>
<evidence type="ECO:0000313" key="18">
    <source>
        <dbReference type="EMBL" id="TLD01568.1"/>
    </source>
</evidence>
<dbReference type="InterPro" id="IPR041552">
    <property type="entry name" value="UvrA_DNA-bd"/>
</dbReference>
<keyword evidence="19" id="KW-1185">Reference proteome</keyword>
<dbReference type="GO" id="GO:0005524">
    <property type="term" value="F:ATP binding"/>
    <property type="evidence" value="ECO:0007669"/>
    <property type="project" value="UniProtKB-KW"/>
</dbReference>
<sequence length="885" mass="97222">MWYKKHDRCFEQVNAKGADYMNIRIKGARQNNLKNISLEIPKNKLVVFTGLSGSGKSTLAMETLQRECQRQYMESMGMTMEIGSKPMVDKIEGLSPAISINQKNTNRNPRSTVGTVTEISPYLRVLFSKLGERNCKHCGKTITPNYGEETGAIYAELPDQAEESAEMYEQMMPCPHCGKGIPELTSSHFSFNKPSGACPACKGIGIVSIPDINLLIDRSKSIKEFAIHGWDQVYIDRYGASIANAAQYYGFEFDLSAPLSEYSETAMDLLLYGALSKQFTRHFPDIKPPKTVPEGRYEGVITNLMRRYEEKNSYSAKQRIEKFLIQQECPECGGIRFRKEILDVRVAGVNIIEALSMPLTDTADWLKQLDRDLSADERADARAVVGQVLDNLLHRIERIIEVGAGYLSLNQPSVSLSAGEAQRIKLASILGSSLTGVLYVLDEPSTGLHSRDTSKIIDALNRLRDMGNTVIVIEHDLDIIQAADHIIDFGPGAGRDGGQIVAAGNVSDLKNCSQSVTGKYLSGTGYNRVSLKSPGNGKYVVIKNANTNNLKDLNVEIPLGKFITVTGVSGAGKSSLIFGELAEAAEAYAHQPKRKQKSNVSGLEHLENVITIGQTSIGRSPRSNAATYTDIFSDIRNLYAAIARKQNRGLQAKHFSYNVPGGRCENCQGAGKLSISMNFLPDVEVVCPVCRGNRYQKQVLNVKYRGLSIAQVLELSIDEAAALFEQEKEIMKKLIVLQDVGLGYLGLGQSATTLSGGEAQRLKLARELAKQTGESVLYLFDEPTCGLHPQDANRLIGVFQRLVQMGSSVIVVEHNPEVILASDSVIDLGPEGGNYGGRIVVQGTPEEVMKHPSSATGIILSKSYRTTWSEIPKSDSCRDREWEEQ</sequence>
<gene>
    <name evidence="18" type="primary">uvrA_2</name>
    <name evidence="18" type="ORF">DSM106044_01548</name>
</gene>
<keyword evidence="2" id="KW-0963">Cytoplasm</keyword>
<dbReference type="PANTHER" id="PTHR43152:SF1">
    <property type="entry name" value="UVRA PROTEIN"/>
    <property type="match status" value="1"/>
</dbReference>
<evidence type="ECO:0000256" key="10">
    <source>
        <dbReference type="ARBA" id="ARBA00022840"/>
    </source>
</evidence>
<dbReference type="GO" id="GO:0003677">
    <property type="term" value="F:DNA binding"/>
    <property type="evidence" value="ECO:0007669"/>
    <property type="project" value="UniProtKB-KW"/>
</dbReference>
<evidence type="ECO:0000256" key="9">
    <source>
        <dbReference type="ARBA" id="ARBA00022833"/>
    </source>
</evidence>
<dbReference type="PROSITE" id="PS00211">
    <property type="entry name" value="ABC_TRANSPORTER_1"/>
    <property type="match status" value="2"/>
</dbReference>
<comment type="subcellular location">
    <subcellularLocation>
        <location evidence="1">Cytoplasm</location>
    </subcellularLocation>
</comment>
<evidence type="ECO:0000256" key="2">
    <source>
        <dbReference type="ARBA" id="ARBA00022490"/>
    </source>
</evidence>
<dbReference type="InterPro" id="IPR004602">
    <property type="entry name" value="UvrA"/>
</dbReference>
<keyword evidence="4" id="KW-0677">Repeat</keyword>
<name>A0A4V6HS48_9FIRM</name>
<keyword evidence="5" id="KW-0547">Nucleotide-binding</keyword>
<dbReference type="SMART" id="SM00382">
    <property type="entry name" value="AAA"/>
    <property type="match status" value="2"/>
</dbReference>
<keyword evidence="9" id="KW-0862">Zinc</keyword>
<keyword evidence="13" id="KW-0234">DNA repair</keyword>
<dbReference type="InterPro" id="IPR027417">
    <property type="entry name" value="P-loop_NTPase"/>
</dbReference>
<keyword evidence="8" id="KW-0863">Zinc-finger</keyword>
<keyword evidence="10" id="KW-0067">ATP-binding</keyword>
<evidence type="ECO:0000256" key="13">
    <source>
        <dbReference type="ARBA" id="ARBA00023204"/>
    </source>
</evidence>
<dbReference type="InterPro" id="IPR017871">
    <property type="entry name" value="ABC_transporter-like_CS"/>
</dbReference>
<evidence type="ECO:0000256" key="11">
    <source>
        <dbReference type="ARBA" id="ARBA00022881"/>
    </source>
</evidence>
<dbReference type="AlphaFoldDB" id="A0A4V6HS48"/>
<protein>
    <recommendedName>
        <fullName evidence="15">UvrABC system protein A</fullName>
    </recommendedName>
    <alternativeName>
        <fullName evidence="16">Excinuclease ABC subunit A</fullName>
    </alternativeName>
</protein>
<dbReference type="GO" id="GO:0016887">
    <property type="term" value="F:ATP hydrolysis activity"/>
    <property type="evidence" value="ECO:0007669"/>
    <property type="project" value="InterPro"/>
</dbReference>
<dbReference type="GO" id="GO:0006289">
    <property type="term" value="P:nucleotide-excision repair"/>
    <property type="evidence" value="ECO:0007669"/>
    <property type="project" value="InterPro"/>
</dbReference>
<dbReference type="GO" id="GO:0005737">
    <property type="term" value="C:cytoplasm"/>
    <property type="evidence" value="ECO:0007669"/>
    <property type="project" value="UniProtKB-SubCell"/>
</dbReference>
<evidence type="ECO:0000256" key="5">
    <source>
        <dbReference type="ARBA" id="ARBA00022741"/>
    </source>
</evidence>
<dbReference type="Gene3D" id="3.40.50.300">
    <property type="entry name" value="P-loop containing nucleotide triphosphate hydrolases"/>
    <property type="match status" value="2"/>
</dbReference>
<feature type="domain" description="ABC transporter" evidence="17">
    <location>
        <begin position="270"/>
        <end position="516"/>
    </location>
</feature>